<comment type="caution">
    <text evidence="2">The sequence shown here is derived from an EMBL/GenBank/DDBJ whole genome shotgun (WGS) entry which is preliminary data.</text>
</comment>
<reference evidence="2" key="1">
    <citation type="submission" date="2020-01" db="EMBL/GenBank/DDBJ databases">
        <title>Insect and environment-associated Actinomycetes.</title>
        <authorList>
            <person name="Currrie C."/>
            <person name="Chevrette M."/>
            <person name="Carlson C."/>
            <person name="Stubbendieck R."/>
            <person name="Wendt-Pienkowski E."/>
        </authorList>
    </citation>
    <scope>NUCLEOTIDE SEQUENCE</scope>
    <source>
        <strain evidence="2">SID7499</strain>
    </source>
</reference>
<accession>A0A6G3WIX8</accession>
<organism evidence="2">
    <name type="scientific">Streptomyces sp. SID7499</name>
    <dbReference type="NCBI Taxonomy" id="2706086"/>
    <lineage>
        <taxon>Bacteria</taxon>
        <taxon>Bacillati</taxon>
        <taxon>Actinomycetota</taxon>
        <taxon>Actinomycetes</taxon>
        <taxon>Kitasatosporales</taxon>
        <taxon>Streptomycetaceae</taxon>
        <taxon>Streptomyces</taxon>
    </lineage>
</organism>
<evidence type="ECO:0000313" key="2">
    <source>
        <dbReference type="EMBL" id="NEE05448.1"/>
    </source>
</evidence>
<dbReference type="InterPro" id="IPR039708">
    <property type="entry name" value="MT1774/Rv1733c-like"/>
</dbReference>
<protein>
    <submittedName>
        <fullName evidence="2">Uncharacterized protein</fullName>
    </submittedName>
</protein>
<feature type="transmembrane region" description="Helical" evidence="1">
    <location>
        <begin position="144"/>
        <end position="166"/>
    </location>
</feature>
<keyword evidence="1" id="KW-0812">Transmembrane</keyword>
<sequence>MTTSTTVRRSRLWRWRRSPLRRREDLVEAWILLAAWLVAAVVGPVAGVLSVRATVDALAQQRAERRPASAVVVDDASRSFVSGGVTVDHVIATVRWTAADGTSHTGRTQVDAGSKAGERVAVWMDQGERLTTPPQTPGQADIEAAFTGVAAFIGVATAAAAGFYGARVVLDRRRSRAWDAEWQKQGSRWGRASN</sequence>
<name>A0A6G3WIX8_9ACTN</name>
<dbReference type="PANTHER" id="PTHR42305">
    <property type="entry name" value="MEMBRANE PROTEIN RV1733C-RELATED"/>
    <property type="match status" value="1"/>
</dbReference>
<keyword evidence="1" id="KW-0472">Membrane</keyword>
<dbReference type="EMBL" id="JAAGMN010000293">
    <property type="protein sequence ID" value="NEE05448.1"/>
    <property type="molecule type" value="Genomic_DNA"/>
</dbReference>
<dbReference type="AlphaFoldDB" id="A0A6G3WIX8"/>
<dbReference type="PANTHER" id="PTHR42305:SF1">
    <property type="entry name" value="MEMBRANE PROTEIN RV1733C-RELATED"/>
    <property type="match status" value="1"/>
</dbReference>
<gene>
    <name evidence="2" type="ORF">G3M58_03260</name>
</gene>
<evidence type="ECO:0000256" key="1">
    <source>
        <dbReference type="SAM" id="Phobius"/>
    </source>
</evidence>
<proteinExistence type="predicted"/>
<keyword evidence="1" id="KW-1133">Transmembrane helix</keyword>